<evidence type="ECO:0000259" key="2">
    <source>
        <dbReference type="PROSITE" id="PS50041"/>
    </source>
</evidence>
<dbReference type="PANTHER" id="PTHR22803">
    <property type="entry name" value="MANNOSE, PHOSPHOLIPASE, LECTIN RECEPTOR RELATED"/>
    <property type="match status" value="1"/>
</dbReference>
<dbReference type="OMA" id="SARWDIK"/>
<dbReference type="InParanoid" id="A7S5F4"/>
<dbReference type="Proteomes" id="UP000001593">
    <property type="component" value="Unassembled WGS sequence"/>
</dbReference>
<feature type="non-terminal residue" evidence="3">
    <location>
        <position position="1"/>
    </location>
</feature>
<gene>
    <name evidence="3" type="ORF">NEMVEDRAFT_v1g29214</name>
</gene>
<dbReference type="AlphaFoldDB" id="A7S5F4"/>
<evidence type="ECO:0000313" key="3">
    <source>
        <dbReference type="EMBL" id="EDO41075.1"/>
    </source>
</evidence>
<dbReference type="Gene3D" id="3.10.100.10">
    <property type="entry name" value="Mannose-Binding Protein A, subunit A"/>
    <property type="match status" value="1"/>
</dbReference>
<reference evidence="3 4" key="1">
    <citation type="journal article" date="2007" name="Science">
        <title>Sea anemone genome reveals ancestral eumetazoan gene repertoire and genomic organization.</title>
        <authorList>
            <person name="Putnam N.H."/>
            <person name="Srivastava M."/>
            <person name="Hellsten U."/>
            <person name="Dirks B."/>
            <person name="Chapman J."/>
            <person name="Salamov A."/>
            <person name="Terry A."/>
            <person name="Shapiro H."/>
            <person name="Lindquist E."/>
            <person name="Kapitonov V.V."/>
            <person name="Jurka J."/>
            <person name="Genikhovich G."/>
            <person name="Grigoriev I.V."/>
            <person name="Lucas S.M."/>
            <person name="Steele R.E."/>
            <person name="Finnerty J.R."/>
            <person name="Technau U."/>
            <person name="Martindale M.Q."/>
            <person name="Rokhsar D.S."/>
        </authorList>
    </citation>
    <scope>NUCLEOTIDE SEQUENCE [LARGE SCALE GENOMIC DNA]</scope>
    <source>
        <strain evidence="4">CH2 X CH6</strain>
    </source>
</reference>
<dbReference type="PhylomeDB" id="A7S5F4"/>
<keyword evidence="4" id="KW-1185">Reference proteome</keyword>
<proteinExistence type="predicted"/>
<dbReference type="CDD" id="cd00037">
    <property type="entry name" value="CLECT"/>
    <property type="match status" value="1"/>
</dbReference>
<accession>A7S5F4</accession>
<dbReference type="PROSITE" id="PS00615">
    <property type="entry name" value="C_TYPE_LECTIN_1"/>
    <property type="match status" value="1"/>
</dbReference>
<feature type="non-terminal residue" evidence="3">
    <location>
        <position position="75"/>
    </location>
</feature>
<dbReference type="InterPro" id="IPR050111">
    <property type="entry name" value="C-type_lectin/snaclec_domain"/>
</dbReference>
<dbReference type="InterPro" id="IPR016187">
    <property type="entry name" value="CTDL_fold"/>
</dbReference>
<dbReference type="InterPro" id="IPR001304">
    <property type="entry name" value="C-type_lectin-like"/>
</dbReference>
<dbReference type="InterPro" id="IPR016186">
    <property type="entry name" value="C-type_lectin-like/link_sf"/>
</dbReference>
<sequence length="75" mass="8325">VGKKAGKEVWLGLNDKTTEGNFFWQDSEPASYQNFAPGHPNSPGDDTDCVVARDSDEGKWADTKCDAKRPYICMK</sequence>
<dbReference type="PROSITE" id="PS50041">
    <property type="entry name" value="C_TYPE_LECTIN_2"/>
    <property type="match status" value="1"/>
</dbReference>
<organism evidence="3 4">
    <name type="scientific">Nematostella vectensis</name>
    <name type="common">Starlet sea anemone</name>
    <dbReference type="NCBI Taxonomy" id="45351"/>
    <lineage>
        <taxon>Eukaryota</taxon>
        <taxon>Metazoa</taxon>
        <taxon>Cnidaria</taxon>
        <taxon>Anthozoa</taxon>
        <taxon>Hexacorallia</taxon>
        <taxon>Actiniaria</taxon>
        <taxon>Edwardsiidae</taxon>
        <taxon>Nematostella</taxon>
    </lineage>
</organism>
<dbReference type="SUPFAM" id="SSF56436">
    <property type="entry name" value="C-type lectin-like"/>
    <property type="match status" value="1"/>
</dbReference>
<feature type="domain" description="C-type lectin" evidence="2">
    <location>
        <begin position="1"/>
        <end position="74"/>
    </location>
</feature>
<evidence type="ECO:0000313" key="4">
    <source>
        <dbReference type="Proteomes" id="UP000001593"/>
    </source>
</evidence>
<evidence type="ECO:0000256" key="1">
    <source>
        <dbReference type="ARBA" id="ARBA00023157"/>
    </source>
</evidence>
<protein>
    <recommendedName>
        <fullName evidence="2">C-type lectin domain-containing protein</fullName>
    </recommendedName>
</protein>
<dbReference type="InterPro" id="IPR018378">
    <property type="entry name" value="C-type_lectin_CS"/>
</dbReference>
<dbReference type="HOGENOM" id="CLU_049894_19_0_1"/>
<dbReference type="EMBL" id="DS469582">
    <property type="protein sequence ID" value="EDO41075.1"/>
    <property type="molecule type" value="Genomic_DNA"/>
</dbReference>
<keyword evidence="1" id="KW-1015">Disulfide bond</keyword>
<dbReference type="Pfam" id="PF00059">
    <property type="entry name" value="Lectin_C"/>
    <property type="match status" value="1"/>
</dbReference>
<name>A7S5F4_NEMVE</name>